<dbReference type="EMBL" id="GL377568">
    <property type="protein sequence ID" value="EFJ35107.1"/>
    <property type="molecule type" value="Genomic_DNA"/>
</dbReference>
<proteinExistence type="inferred from homology"/>
<name>D8QXX3_SELML</name>
<comment type="subcellular location">
    <subcellularLocation>
        <location evidence="2">Secreted</location>
        <location evidence="2">Extracellular space</location>
        <location evidence="2">Apoplast</location>
    </subcellularLocation>
</comment>
<dbReference type="GO" id="GO:0045944">
    <property type="term" value="P:positive regulation of transcription by RNA polymerase II"/>
    <property type="evidence" value="ECO:0000318"/>
    <property type="project" value="GO_Central"/>
</dbReference>
<evidence type="ECO:0000256" key="1">
    <source>
        <dbReference type="ARBA" id="ARBA00007945"/>
    </source>
</evidence>
<dbReference type="HOGENOM" id="CLU_824869_0_0_1"/>
<evidence type="ECO:0000313" key="5">
    <source>
        <dbReference type="EMBL" id="EFJ35107.1"/>
    </source>
</evidence>
<dbReference type="GO" id="GO:0005634">
    <property type="term" value="C:nucleus"/>
    <property type="evidence" value="ECO:0000318"/>
    <property type="project" value="GO_Central"/>
</dbReference>
<dbReference type="GO" id="GO:0003713">
    <property type="term" value="F:transcription coactivator activity"/>
    <property type="evidence" value="ECO:0000318"/>
    <property type="project" value="GO_Central"/>
</dbReference>
<protein>
    <recommendedName>
        <fullName evidence="2">Dirigent protein</fullName>
    </recommendedName>
</protein>
<dbReference type="eggNOG" id="KOG3227">
    <property type="taxonomic scope" value="Eukaryota"/>
</dbReference>
<feature type="region of interest" description="Disordered" evidence="3">
    <location>
        <begin position="201"/>
        <end position="220"/>
    </location>
</feature>
<evidence type="ECO:0000256" key="2">
    <source>
        <dbReference type="RuleBase" id="RU363099"/>
    </source>
</evidence>
<keyword evidence="2" id="KW-0964">Secreted</keyword>
<organism evidence="6">
    <name type="scientific">Selaginella moellendorffii</name>
    <name type="common">Spikemoss</name>
    <dbReference type="NCBI Taxonomy" id="88036"/>
    <lineage>
        <taxon>Eukaryota</taxon>
        <taxon>Viridiplantae</taxon>
        <taxon>Streptophyta</taxon>
        <taxon>Embryophyta</taxon>
        <taxon>Tracheophyta</taxon>
        <taxon>Lycopodiopsida</taxon>
        <taxon>Selaginellales</taxon>
        <taxon>Selaginellaceae</taxon>
        <taxon>Selaginella</taxon>
    </lineage>
</organism>
<feature type="domain" description="SS18 N-terminal" evidence="4">
    <location>
        <begin position="14"/>
        <end position="68"/>
    </location>
</feature>
<dbReference type="InterPro" id="IPR007726">
    <property type="entry name" value="SS18_N"/>
</dbReference>
<gene>
    <name evidence="5" type="ORF">SELMODRAFT_438421</name>
</gene>
<feature type="compositionally biased region" description="Low complexity" evidence="3">
    <location>
        <begin position="202"/>
        <end position="220"/>
    </location>
</feature>
<comment type="similarity">
    <text evidence="1">Belongs to the SS18 family.</text>
</comment>
<dbReference type="KEGG" id="smo:SELMODRAFT_438421"/>
<evidence type="ECO:0000256" key="3">
    <source>
        <dbReference type="SAM" id="MobiDB-lite"/>
    </source>
</evidence>
<evidence type="ECO:0000259" key="4">
    <source>
        <dbReference type="Pfam" id="PF05030"/>
    </source>
</evidence>
<dbReference type="Pfam" id="PF05030">
    <property type="entry name" value="SSXT"/>
    <property type="match status" value="1"/>
</dbReference>
<dbReference type="InParanoid" id="D8QXX3"/>
<dbReference type="Gramene" id="EFJ35107">
    <property type="protein sequence ID" value="EFJ35107"/>
    <property type="gene ID" value="SELMODRAFT_438421"/>
</dbReference>
<dbReference type="PANTHER" id="PTHR21495">
    <property type="entry name" value="NUCLEOPORIN-RELATED"/>
    <property type="match status" value="1"/>
</dbReference>
<comment type="similarity">
    <text evidence="2">Belongs to the plant dirigent protein family.</text>
</comment>
<evidence type="ECO:0000313" key="6">
    <source>
        <dbReference type="Proteomes" id="UP000001514"/>
    </source>
</evidence>
<dbReference type="InterPro" id="IPR004265">
    <property type="entry name" value="Dirigent"/>
</dbReference>
<dbReference type="AlphaFoldDB" id="D8QXX3"/>
<dbReference type="GO" id="GO:0048046">
    <property type="term" value="C:apoplast"/>
    <property type="evidence" value="ECO:0007669"/>
    <property type="project" value="UniProtKB-SubCell"/>
</dbReference>
<keyword evidence="2" id="KW-0052">Apoplast</keyword>
<dbReference type="STRING" id="88036.D8QXX3"/>
<dbReference type="Pfam" id="PF03018">
    <property type="entry name" value="Dirigent"/>
    <property type="match status" value="1"/>
</dbReference>
<keyword evidence="6" id="KW-1185">Reference proteome</keyword>
<sequence>MQAPQMGPYTGTMITTELIQKYLDENKQLILAILDNQNLGKLHECAAYQSKLQQNLMYLAAIADAQPQNPLPGGQVAQASMLQGTPQFMQQSPQQMGMMDQQQQQQQNYTQIQMAALHALQAQQRQQQFQQQQRLVTAAASAGMLLQPPHSELELGGGGNVSNGNNMTGMGGAFPDYAAAAGNGDLMRNSAAAAVSGDASKGTSAVAGSSGATAADGTGDDAGSTFLKSSEEEIICHTSISFFVRRNWENNPPPSSSPLSSVRVIDSPIHGTRSNSSECIGRLQGYSITDAAGSSTLFYLTSSFNGSTIKGNLIYQGRVSSSARTPEVSVTGTSGVFRFAKGYSLLYMDSQGMPESVESYLYKTL</sequence>
<dbReference type="Proteomes" id="UP000001514">
    <property type="component" value="Unassembled WGS sequence"/>
</dbReference>
<accession>D8QXX3</accession>
<comment type="subunit">
    <text evidence="2">Homodimer.</text>
</comment>
<reference evidence="5 6" key="1">
    <citation type="journal article" date="2011" name="Science">
        <title>The Selaginella genome identifies genetic changes associated with the evolution of vascular plants.</title>
        <authorList>
            <person name="Banks J.A."/>
            <person name="Nishiyama T."/>
            <person name="Hasebe M."/>
            <person name="Bowman J.L."/>
            <person name="Gribskov M."/>
            <person name="dePamphilis C."/>
            <person name="Albert V.A."/>
            <person name="Aono N."/>
            <person name="Aoyama T."/>
            <person name="Ambrose B.A."/>
            <person name="Ashton N.W."/>
            <person name="Axtell M.J."/>
            <person name="Barker E."/>
            <person name="Barker M.S."/>
            <person name="Bennetzen J.L."/>
            <person name="Bonawitz N.D."/>
            <person name="Chapple C."/>
            <person name="Cheng C."/>
            <person name="Correa L.G."/>
            <person name="Dacre M."/>
            <person name="DeBarry J."/>
            <person name="Dreyer I."/>
            <person name="Elias M."/>
            <person name="Engstrom E.M."/>
            <person name="Estelle M."/>
            <person name="Feng L."/>
            <person name="Finet C."/>
            <person name="Floyd S.K."/>
            <person name="Frommer W.B."/>
            <person name="Fujita T."/>
            <person name="Gramzow L."/>
            <person name="Gutensohn M."/>
            <person name="Harholt J."/>
            <person name="Hattori M."/>
            <person name="Heyl A."/>
            <person name="Hirai T."/>
            <person name="Hiwatashi Y."/>
            <person name="Ishikawa M."/>
            <person name="Iwata M."/>
            <person name="Karol K.G."/>
            <person name="Koehler B."/>
            <person name="Kolukisaoglu U."/>
            <person name="Kubo M."/>
            <person name="Kurata T."/>
            <person name="Lalonde S."/>
            <person name="Li K."/>
            <person name="Li Y."/>
            <person name="Litt A."/>
            <person name="Lyons E."/>
            <person name="Manning G."/>
            <person name="Maruyama T."/>
            <person name="Michael T.P."/>
            <person name="Mikami K."/>
            <person name="Miyazaki S."/>
            <person name="Morinaga S."/>
            <person name="Murata T."/>
            <person name="Mueller-Roeber B."/>
            <person name="Nelson D.R."/>
            <person name="Obara M."/>
            <person name="Oguri Y."/>
            <person name="Olmstead R.G."/>
            <person name="Onodera N."/>
            <person name="Petersen B.L."/>
            <person name="Pils B."/>
            <person name="Prigge M."/>
            <person name="Rensing S.A."/>
            <person name="Riano-Pachon D.M."/>
            <person name="Roberts A.W."/>
            <person name="Sato Y."/>
            <person name="Scheller H.V."/>
            <person name="Schulz B."/>
            <person name="Schulz C."/>
            <person name="Shakirov E.V."/>
            <person name="Shibagaki N."/>
            <person name="Shinohara N."/>
            <person name="Shippen D.E."/>
            <person name="Soerensen I."/>
            <person name="Sotooka R."/>
            <person name="Sugimoto N."/>
            <person name="Sugita M."/>
            <person name="Sumikawa N."/>
            <person name="Tanurdzic M."/>
            <person name="Theissen G."/>
            <person name="Ulvskov P."/>
            <person name="Wakazuki S."/>
            <person name="Weng J.K."/>
            <person name="Willats W.W."/>
            <person name="Wipf D."/>
            <person name="Wolf P.G."/>
            <person name="Yang L."/>
            <person name="Zimmer A.D."/>
            <person name="Zhu Q."/>
            <person name="Mitros T."/>
            <person name="Hellsten U."/>
            <person name="Loque D."/>
            <person name="Otillar R."/>
            <person name="Salamov A."/>
            <person name="Schmutz J."/>
            <person name="Shapiro H."/>
            <person name="Lindquist E."/>
            <person name="Lucas S."/>
            <person name="Rokhsar D."/>
            <person name="Grigoriev I.V."/>
        </authorList>
    </citation>
    <scope>NUCLEOTIDE SEQUENCE [LARGE SCALE GENOMIC DNA]</scope>
</reference>
<comment type="function">
    <text evidence="2">Dirigent proteins impart stereoselectivity on the phenoxy radical-coupling reaction, yielding optically active lignans from two molecules of coniferyl alcohol in the biosynthesis of lignans, flavonolignans, and alkaloids and thus plays a central role in plant secondary metabolism.</text>
</comment>